<evidence type="ECO:0000313" key="1">
    <source>
        <dbReference type="EMBL" id="MBB6132696.1"/>
    </source>
</evidence>
<dbReference type="EMBL" id="JACHBX010000001">
    <property type="protein sequence ID" value="MBB6132696.1"/>
    <property type="molecule type" value="Genomic_DNA"/>
</dbReference>
<dbReference type="RefSeq" id="WP_183551268.1">
    <property type="nucleotide sequence ID" value="NZ_JACHBX010000001.1"/>
</dbReference>
<name>A0A7W9U6U8_9BURK</name>
<reference evidence="1 2" key="1">
    <citation type="submission" date="2020-08" db="EMBL/GenBank/DDBJ databases">
        <title>The Agave Microbiome: Exploring the role of microbial communities in plant adaptations to desert environments.</title>
        <authorList>
            <person name="Partida-Martinez L.P."/>
        </authorList>
    </citation>
    <scope>NUCLEOTIDE SEQUENCE [LARGE SCALE GENOMIC DNA]</scope>
    <source>
        <strain evidence="1 2">AT3.2</strain>
    </source>
</reference>
<accession>A0A7W9U6U8</accession>
<dbReference type="Proteomes" id="UP000540787">
    <property type="component" value="Unassembled WGS sequence"/>
</dbReference>
<comment type="caution">
    <text evidence="1">The sequence shown here is derived from an EMBL/GenBank/DDBJ whole genome shotgun (WGS) entry which is preliminary data.</text>
</comment>
<proteinExistence type="predicted"/>
<evidence type="ECO:0000313" key="2">
    <source>
        <dbReference type="Proteomes" id="UP000540787"/>
    </source>
</evidence>
<keyword evidence="2" id="KW-1185">Reference proteome</keyword>
<dbReference type="AlphaFoldDB" id="A0A7W9U6U8"/>
<gene>
    <name evidence="1" type="ORF">HD842_000807</name>
</gene>
<protein>
    <submittedName>
        <fullName evidence="1">Uncharacterized protein</fullName>
    </submittedName>
</protein>
<sequence length="58" mass="6553">MTKRIGSKHIAQHRGKAERIEIKRTNIAREAVRQAEARAKYRNVPKGLTKRQEAASAA</sequence>
<organism evidence="1 2">
    <name type="scientific">Massilia aurea</name>
    <dbReference type="NCBI Taxonomy" id="373040"/>
    <lineage>
        <taxon>Bacteria</taxon>
        <taxon>Pseudomonadati</taxon>
        <taxon>Pseudomonadota</taxon>
        <taxon>Betaproteobacteria</taxon>
        <taxon>Burkholderiales</taxon>
        <taxon>Oxalobacteraceae</taxon>
        <taxon>Telluria group</taxon>
        <taxon>Massilia</taxon>
    </lineage>
</organism>